<reference evidence="2" key="1">
    <citation type="submission" date="2019-07" db="EMBL/GenBank/DDBJ databases">
        <title>Annotation for the trematode Paragonimus miyazaki's.</title>
        <authorList>
            <person name="Choi Y.-J."/>
        </authorList>
    </citation>
    <scope>NUCLEOTIDE SEQUENCE</scope>
    <source>
        <strain evidence="2">Japan</strain>
    </source>
</reference>
<keyword evidence="3" id="KW-1185">Reference proteome</keyword>
<feature type="coiled-coil region" evidence="1">
    <location>
        <begin position="852"/>
        <end position="882"/>
    </location>
</feature>
<dbReference type="OrthoDB" id="6228282at2759"/>
<dbReference type="SUPFAM" id="SSF48371">
    <property type="entry name" value="ARM repeat"/>
    <property type="match status" value="1"/>
</dbReference>
<gene>
    <name evidence="2" type="ORF">EG68_09818</name>
</gene>
<evidence type="ECO:0000313" key="3">
    <source>
        <dbReference type="Proteomes" id="UP000822476"/>
    </source>
</evidence>
<keyword evidence="1" id="KW-0175">Coiled coil</keyword>
<evidence type="ECO:0000256" key="1">
    <source>
        <dbReference type="SAM" id="Coils"/>
    </source>
</evidence>
<dbReference type="Proteomes" id="UP000822476">
    <property type="component" value="Unassembled WGS sequence"/>
</dbReference>
<evidence type="ECO:0000313" key="2">
    <source>
        <dbReference type="EMBL" id="KAF7232194.1"/>
    </source>
</evidence>
<dbReference type="EMBL" id="JTDE01022002">
    <property type="protein sequence ID" value="KAF7232194.1"/>
    <property type="molecule type" value="Genomic_DNA"/>
</dbReference>
<dbReference type="AlphaFoldDB" id="A0A8S9YHT5"/>
<protein>
    <submittedName>
        <fullName evidence="2">Uncharacterized protein</fullName>
    </submittedName>
</protein>
<name>A0A8S9YHT5_9TREM</name>
<dbReference type="InterPro" id="IPR016024">
    <property type="entry name" value="ARM-type_fold"/>
</dbReference>
<accession>A0A8S9YHT5</accession>
<proteinExistence type="predicted"/>
<organism evidence="2 3">
    <name type="scientific">Paragonimus skrjabini miyazakii</name>
    <dbReference type="NCBI Taxonomy" id="59628"/>
    <lineage>
        <taxon>Eukaryota</taxon>
        <taxon>Metazoa</taxon>
        <taxon>Spiralia</taxon>
        <taxon>Lophotrochozoa</taxon>
        <taxon>Platyhelminthes</taxon>
        <taxon>Trematoda</taxon>
        <taxon>Digenea</taxon>
        <taxon>Plagiorchiida</taxon>
        <taxon>Troglotremata</taxon>
        <taxon>Troglotrematidae</taxon>
        <taxon>Paragonimus</taxon>
    </lineage>
</organism>
<sequence length="1123" mass="128424">MVCGHETFCHIFSSKENMKFSTGHVYAYSCVACLSELVCNHCISRSDKQQYLRRFYELSKTEYLFVDKLENTTGILLNTIDMLAIDLNSDYSNYVDTVMAVLQFFFKLLSASEDSMLCGINSIFTHVQLDSTTLSESHLINSIILTQKVLEIADTSWNDLPNKICEFFIMLLSSKFENVIVACFQGLVTCCRSPAFFQSIELNIIDRVVDAIITLRKNIVAVNKGVTLFEVLLFGFIEIFSELHDILEVFGSHDEWNISSLLPQVLDRFINVIKYLSEKNSLLILKYCTLLCENIRNYRGAVDLFMTSQMQEKFLLLIKELLLSHNIHVCLSAITCISLIMRYDRFIRPVPVLLTFEIIQAASKAADYCLLLKSGSKEDTTTNKVTNDIITTKQKLNFLNLYVEFCCLVHQKFLLEKKVDMSDYPEQCQHFSELFVRLFFGRYLEGNITLSLASDETFMQSFTHLLSLYCVSLMQGCFKKTLVNMQVGHVKVSMGTIFDPDTKRLIRGCFTCVLPLFYRFCFTKKNLLRSKSLLSSKDTFIHTERNLERSLSTLPKINSIFFIDECIYLELIALMTLIEATKVYEGYGHKLKDDGEADESLQTFRILKQGASFIQAADYYSLAEHLRGDSNNFSLDHVPAAALGITCTLMNRSIKFLQHKVFPNCKAYYEDTECHYGLTNRPCVPETLLEQLLLFPVKAGVAYFSNLPVFFTIQLLLTYTVSSEIQMDRYYHVKKFIQTFENHFLTRLDVSPVERKMTLTSSWNILASALIDHLTPHRTQLLLRCPGFSAQLQRADLVWVKLAQQMIMHCHWDDELYEQDASELLHKSYMSAANIWTVWVNTFIKGENALLLKRLTATLEKMLVALQNIEELSEEIRLSRREFTFYVADSLASLSAHLPCTLTEFLTNRDVYLDTYVEILRCFTEALIKELCVDAPRALRWIQLIFELLSNVTCLKDNGTRHRLLKLILCFLINSEDRLLAQVVKLLCSSLCVHDTLHCFYVEAGLDGNEGVLSFHAQRHSISPEELENIMCIGAIVTGCSRALPPVQFSNQFDKAIFCHSEVVLDILKSSVPSLANTQKIQAAALLCLLHSSDIPGCGTLWPSCDSEEHVNYYCKLFSSSLF</sequence>
<comment type="caution">
    <text evidence="2">The sequence shown here is derived from an EMBL/GenBank/DDBJ whole genome shotgun (WGS) entry which is preliminary data.</text>
</comment>